<evidence type="ECO:0000313" key="1">
    <source>
        <dbReference type="EMBL" id="EJX01333.1"/>
    </source>
</evidence>
<name>J9GHH5_9ZZZZ</name>
<dbReference type="EMBL" id="AMCI01002993">
    <property type="protein sequence ID" value="EJX01333.1"/>
    <property type="molecule type" value="Genomic_DNA"/>
</dbReference>
<accession>J9GHH5</accession>
<feature type="non-terminal residue" evidence="1">
    <location>
        <position position="1"/>
    </location>
</feature>
<comment type="caution">
    <text evidence="1">The sequence shown here is derived from an EMBL/GenBank/DDBJ whole genome shotgun (WGS) entry which is preliminary data.</text>
</comment>
<sequence length="39" mass="4251">ASSIANILSLNLTDYYNYANICPPKGLNLPLIREILVGC</sequence>
<proteinExistence type="predicted"/>
<protein>
    <submittedName>
        <fullName evidence="1">Uncharacterized protein</fullName>
    </submittedName>
</protein>
<gene>
    <name evidence="1" type="ORF">EVA_10562</name>
</gene>
<dbReference type="AlphaFoldDB" id="J9GHH5"/>
<organism evidence="1">
    <name type="scientific">gut metagenome</name>
    <dbReference type="NCBI Taxonomy" id="749906"/>
    <lineage>
        <taxon>unclassified sequences</taxon>
        <taxon>metagenomes</taxon>
        <taxon>organismal metagenomes</taxon>
    </lineage>
</organism>
<reference evidence="1" key="1">
    <citation type="journal article" date="2012" name="PLoS ONE">
        <title>Gene sets for utilization of primary and secondary nutrition supplies in the distal gut of endangered iberian lynx.</title>
        <authorList>
            <person name="Alcaide M."/>
            <person name="Messina E."/>
            <person name="Richter M."/>
            <person name="Bargiela R."/>
            <person name="Peplies J."/>
            <person name="Huws S.A."/>
            <person name="Newbold C.J."/>
            <person name="Golyshin P.N."/>
            <person name="Simon M.A."/>
            <person name="Lopez G."/>
            <person name="Yakimov M.M."/>
            <person name="Ferrer M."/>
        </authorList>
    </citation>
    <scope>NUCLEOTIDE SEQUENCE</scope>
</reference>